<keyword evidence="1" id="KW-0249">Electron transport</keyword>
<feature type="domain" description="Electron transfer flavoprotein alpha/beta-subunit N-terminal" evidence="2">
    <location>
        <begin position="22"/>
        <end position="216"/>
    </location>
</feature>
<evidence type="ECO:0000256" key="1">
    <source>
        <dbReference type="ARBA" id="ARBA00022982"/>
    </source>
</evidence>
<accession>A0A372MH96</accession>
<dbReference type="InterPro" id="IPR012255">
    <property type="entry name" value="ETF_b"/>
</dbReference>
<keyword evidence="4" id="KW-1185">Reference proteome</keyword>
<organism evidence="3 4">
    <name type="scientific">Sphaerochaeta halotolerans</name>
    <dbReference type="NCBI Taxonomy" id="2293840"/>
    <lineage>
        <taxon>Bacteria</taxon>
        <taxon>Pseudomonadati</taxon>
        <taxon>Spirochaetota</taxon>
        <taxon>Spirochaetia</taxon>
        <taxon>Spirochaetales</taxon>
        <taxon>Sphaerochaetaceae</taxon>
        <taxon>Sphaerochaeta</taxon>
    </lineage>
</organism>
<keyword evidence="1" id="KW-0813">Transport</keyword>
<dbReference type="PANTHER" id="PTHR21294:SF17">
    <property type="entry name" value="PROTEIN FIXA"/>
    <property type="match status" value="1"/>
</dbReference>
<name>A0A372MH96_9SPIR</name>
<dbReference type="InterPro" id="IPR014729">
    <property type="entry name" value="Rossmann-like_a/b/a_fold"/>
</dbReference>
<evidence type="ECO:0000259" key="2">
    <source>
        <dbReference type="SMART" id="SM00893"/>
    </source>
</evidence>
<evidence type="ECO:0000313" key="3">
    <source>
        <dbReference type="EMBL" id="RFU95132.1"/>
    </source>
</evidence>
<dbReference type="EMBL" id="QUWK01000005">
    <property type="protein sequence ID" value="RFU95132.1"/>
    <property type="molecule type" value="Genomic_DNA"/>
</dbReference>
<comment type="caution">
    <text evidence="3">The sequence shown here is derived from an EMBL/GenBank/DDBJ whole genome shotgun (WGS) entry which is preliminary data.</text>
</comment>
<gene>
    <name evidence="3" type="ORF">DYP60_05770</name>
</gene>
<dbReference type="InterPro" id="IPR014730">
    <property type="entry name" value="ETF_a/b_N"/>
</dbReference>
<dbReference type="Gene3D" id="3.40.50.620">
    <property type="entry name" value="HUPs"/>
    <property type="match status" value="1"/>
</dbReference>
<reference evidence="3 4" key="2">
    <citation type="submission" date="2018-09" db="EMBL/GenBank/DDBJ databases">
        <title>Genome of Sphaerochaeta halotolerans strain 4-11.</title>
        <authorList>
            <person name="Nazina T.N."/>
            <person name="Sokolova D.S."/>
        </authorList>
    </citation>
    <scope>NUCLEOTIDE SEQUENCE [LARGE SCALE GENOMIC DNA]</scope>
    <source>
        <strain evidence="3 4">4-11</strain>
    </source>
</reference>
<proteinExistence type="predicted"/>
<evidence type="ECO:0000313" key="4">
    <source>
        <dbReference type="Proteomes" id="UP000264002"/>
    </source>
</evidence>
<dbReference type="GO" id="GO:0009055">
    <property type="term" value="F:electron transfer activity"/>
    <property type="evidence" value="ECO:0007669"/>
    <property type="project" value="InterPro"/>
</dbReference>
<dbReference type="Pfam" id="PF01012">
    <property type="entry name" value="ETF"/>
    <property type="match status" value="1"/>
</dbReference>
<reference evidence="4" key="1">
    <citation type="submission" date="2018-08" db="EMBL/GenBank/DDBJ databases">
        <authorList>
            <person name="Grouzdev D.S."/>
            <person name="Krutkina M.S."/>
        </authorList>
    </citation>
    <scope>NUCLEOTIDE SEQUENCE [LARGE SCALE GENOMIC DNA]</scope>
    <source>
        <strain evidence="4">4-11</strain>
    </source>
</reference>
<dbReference type="Proteomes" id="UP000264002">
    <property type="component" value="Unassembled WGS sequence"/>
</dbReference>
<sequence length="264" mass="29254">MNIICLVKFVPDITGFTYDYHASAMVREHTRMVLNPDDECALSFAFKLKEQHPESLIHVVSMAPSSVVPHMHDLLRLPVDRGTLISDPLFAGSDTYATSEVLGTYLKSQEFDVILSGSRSLDGATSQIPGQIAQMLGFDHMLDITDIDVGRTSRTDAVFSIEGEKETTTWSMQLPGVLSLARSSTCKLPYPSYADLQKDVSDKLTILTNKELGIDSTHIGLEGSLTKVVHTYEANSRIREKTVVEADDEGIEFVFSYLKERGFV</sequence>
<dbReference type="AlphaFoldDB" id="A0A372MH96"/>
<dbReference type="OrthoDB" id="9804960at2"/>
<dbReference type="PANTHER" id="PTHR21294">
    <property type="entry name" value="ELECTRON TRANSFER FLAVOPROTEIN BETA-SUBUNIT"/>
    <property type="match status" value="1"/>
</dbReference>
<dbReference type="SUPFAM" id="SSF52402">
    <property type="entry name" value="Adenine nucleotide alpha hydrolases-like"/>
    <property type="match status" value="1"/>
</dbReference>
<protein>
    <submittedName>
        <fullName evidence="3">Electron transfer flavoprotein subunit beta/FixA family protein</fullName>
    </submittedName>
</protein>
<dbReference type="SMART" id="SM00893">
    <property type="entry name" value="ETF"/>
    <property type="match status" value="1"/>
</dbReference>
<dbReference type="RefSeq" id="WP_117329940.1">
    <property type="nucleotide sequence ID" value="NZ_QUWK01000005.1"/>
</dbReference>
<dbReference type="PIRSF" id="PIRSF000090">
    <property type="entry name" value="Beta-ETF"/>
    <property type="match status" value="1"/>
</dbReference>